<evidence type="ECO:0000313" key="2">
    <source>
        <dbReference type="EMBL" id="KAK2570335.1"/>
    </source>
</evidence>
<dbReference type="AlphaFoldDB" id="A0AAD9VDX1"/>
<keyword evidence="1" id="KW-0472">Membrane</keyword>
<evidence type="ECO:0000313" key="3">
    <source>
        <dbReference type="Proteomes" id="UP001249851"/>
    </source>
</evidence>
<reference evidence="2" key="1">
    <citation type="journal article" date="2023" name="G3 (Bethesda)">
        <title>Whole genome assembly and annotation of the endangered Caribbean coral Acropora cervicornis.</title>
        <authorList>
            <person name="Selwyn J.D."/>
            <person name="Vollmer S.V."/>
        </authorList>
    </citation>
    <scope>NUCLEOTIDE SEQUENCE</scope>
    <source>
        <strain evidence="2">K2</strain>
    </source>
</reference>
<sequence length="131" mass="14613">MAGYLWQLQYGMHVNVVLLFVMAFAATTDGQGRGKGAGLSSGLAESCEMIVEMCSSLYKRKLYDGGGDYSDERINIYVTRKTCVKSHAKQEVYDFVVETLKGLVAAMITNSQQKPITRDRPLLHLHQCIFV</sequence>
<gene>
    <name evidence="2" type="ORF">P5673_005125</name>
</gene>
<comment type="caution">
    <text evidence="2">The sequence shown here is derived from an EMBL/GenBank/DDBJ whole genome shotgun (WGS) entry which is preliminary data.</text>
</comment>
<organism evidence="2 3">
    <name type="scientific">Acropora cervicornis</name>
    <name type="common">Staghorn coral</name>
    <dbReference type="NCBI Taxonomy" id="6130"/>
    <lineage>
        <taxon>Eukaryota</taxon>
        <taxon>Metazoa</taxon>
        <taxon>Cnidaria</taxon>
        <taxon>Anthozoa</taxon>
        <taxon>Hexacorallia</taxon>
        <taxon>Scleractinia</taxon>
        <taxon>Astrocoeniina</taxon>
        <taxon>Acroporidae</taxon>
        <taxon>Acropora</taxon>
    </lineage>
</organism>
<proteinExistence type="predicted"/>
<keyword evidence="3" id="KW-1185">Reference proteome</keyword>
<accession>A0AAD9VDX1</accession>
<evidence type="ECO:0000256" key="1">
    <source>
        <dbReference type="SAM" id="Phobius"/>
    </source>
</evidence>
<keyword evidence="1" id="KW-0812">Transmembrane</keyword>
<keyword evidence="1" id="KW-1133">Transmembrane helix</keyword>
<protein>
    <submittedName>
        <fullName evidence="2">Uncharacterized protein</fullName>
    </submittedName>
</protein>
<feature type="transmembrane region" description="Helical" evidence="1">
    <location>
        <begin position="6"/>
        <end position="26"/>
    </location>
</feature>
<dbReference type="EMBL" id="JARQWQ010000008">
    <property type="protein sequence ID" value="KAK2570335.1"/>
    <property type="molecule type" value="Genomic_DNA"/>
</dbReference>
<reference evidence="2" key="2">
    <citation type="journal article" date="2023" name="Science">
        <title>Genomic signatures of disease resistance in endangered staghorn corals.</title>
        <authorList>
            <person name="Vollmer S.V."/>
            <person name="Selwyn J.D."/>
            <person name="Despard B.A."/>
            <person name="Roesel C.L."/>
        </authorList>
    </citation>
    <scope>NUCLEOTIDE SEQUENCE</scope>
    <source>
        <strain evidence="2">K2</strain>
    </source>
</reference>
<dbReference type="Proteomes" id="UP001249851">
    <property type="component" value="Unassembled WGS sequence"/>
</dbReference>
<name>A0AAD9VDX1_ACRCE</name>